<keyword evidence="1" id="KW-1133">Transmembrane helix</keyword>
<accession>A0A9W7KYH5</accession>
<dbReference type="AlphaFoldDB" id="A0A9W7KYH5"/>
<feature type="transmembrane region" description="Helical" evidence="1">
    <location>
        <begin position="6"/>
        <end position="23"/>
    </location>
</feature>
<comment type="caution">
    <text evidence="2">The sequence shown here is derived from an EMBL/GenBank/DDBJ whole genome shotgun (WGS) entry which is preliminary data.</text>
</comment>
<proteinExistence type="predicted"/>
<evidence type="ECO:0000256" key="1">
    <source>
        <dbReference type="SAM" id="Phobius"/>
    </source>
</evidence>
<dbReference type="Proteomes" id="UP001165122">
    <property type="component" value="Unassembled WGS sequence"/>
</dbReference>
<organism evidence="2 3">
    <name type="scientific">Triparma laevis f. longispina</name>
    <dbReference type="NCBI Taxonomy" id="1714387"/>
    <lineage>
        <taxon>Eukaryota</taxon>
        <taxon>Sar</taxon>
        <taxon>Stramenopiles</taxon>
        <taxon>Ochrophyta</taxon>
        <taxon>Bolidophyceae</taxon>
        <taxon>Parmales</taxon>
        <taxon>Triparmaceae</taxon>
        <taxon>Triparma</taxon>
    </lineage>
</organism>
<dbReference type="OrthoDB" id="228085at2759"/>
<gene>
    <name evidence="2" type="ORF">TrLO_g12095</name>
</gene>
<keyword evidence="1" id="KW-0472">Membrane</keyword>
<reference evidence="3" key="1">
    <citation type="journal article" date="2023" name="Commun. Biol.">
        <title>Genome analysis of Parmales, the sister group of diatoms, reveals the evolutionary specialization of diatoms from phago-mixotrophs to photoautotrophs.</title>
        <authorList>
            <person name="Ban H."/>
            <person name="Sato S."/>
            <person name="Yoshikawa S."/>
            <person name="Yamada K."/>
            <person name="Nakamura Y."/>
            <person name="Ichinomiya M."/>
            <person name="Sato N."/>
            <person name="Blanc-Mathieu R."/>
            <person name="Endo H."/>
            <person name="Kuwata A."/>
            <person name="Ogata H."/>
        </authorList>
    </citation>
    <scope>NUCLEOTIDE SEQUENCE [LARGE SCALE GENOMIC DNA]</scope>
    <source>
        <strain evidence="3">NIES 3700</strain>
    </source>
</reference>
<evidence type="ECO:0000313" key="2">
    <source>
        <dbReference type="EMBL" id="GMI15875.1"/>
    </source>
</evidence>
<keyword evidence="1" id="KW-0812">Transmembrane</keyword>
<evidence type="ECO:0000313" key="3">
    <source>
        <dbReference type="Proteomes" id="UP001165122"/>
    </source>
</evidence>
<name>A0A9W7KYH5_9STRA</name>
<protein>
    <submittedName>
        <fullName evidence="2">Uncharacterized protein</fullName>
    </submittedName>
</protein>
<sequence length="139" mass="16040">MTSLTVVLGTALVVLLGLFFTLINREYRHTFFSIETGGQLTRRNFIEDNDVTRCDFFGCHESQWTSIRPKVEAWVRAGWKSWEKEKPEWFTDAFKASVPEAWIPKKNGRDEEGSEVREEKKDVIVRGGEKNRAVVARAC</sequence>
<keyword evidence="3" id="KW-1185">Reference proteome</keyword>
<dbReference type="EMBL" id="BRXW01000239">
    <property type="protein sequence ID" value="GMI15875.1"/>
    <property type="molecule type" value="Genomic_DNA"/>
</dbReference>